<comment type="caution">
    <text evidence="2">The sequence shown here is derived from an EMBL/GenBank/DDBJ whole genome shotgun (WGS) entry which is preliminary data.</text>
</comment>
<proteinExistence type="predicted"/>
<dbReference type="RefSeq" id="WP_066229721.1">
    <property type="nucleotide sequence ID" value="NZ_JARTFQ010000005.1"/>
</dbReference>
<feature type="transmembrane region" description="Helical" evidence="1">
    <location>
        <begin position="50"/>
        <end position="69"/>
    </location>
</feature>
<dbReference type="InterPro" id="IPR017259">
    <property type="entry name" value="UCP037672"/>
</dbReference>
<feature type="transmembrane region" description="Helical" evidence="1">
    <location>
        <begin position="6"/>
        <end position="25"/>
    </location>
</feature>
<dbReference type="Pfam" id="PF12650">
    <property type="entry name" value="DUF3784"/>
    <property type="match status" value="1"/>
</dbReference>
<evidence type="ECO:0000256" key="1">
    <source>
        <dbReference type="SAM" id="Phobius"/>
    </source>
</evidence>
<gene>
    <name evidence="2" type="ORF">P9271_01445</name>
</gene>
<sequence length="104" mass="11630">MFLGGVITCALVGFISIFLGYLIWIKKELSIIAGFNDKTFKGDRNKLAKAYGLFAIFIGILTFILPFALEFDKSVFVIIYTIIVILGSIFVTVYAHKLNNSKIK</sequence>
<evidence type="ECO:0000313" key="2">
    <source>
        <dbReference type="EMBL" id="MED4400026.1"/>
    </source>
</evidence>
<protein>
    <submittedName>
        <fullName evidence="2">DUF3784 domain-containing protein</fullName>
    </submittedName>
</protein>
<dbReference type="GeneID" id="301141247"/>
<reference evidence="2 3" key="1">
    <citation type="submission" date="2023-03" db="EMBL/GenBank/DDBJ databases">
        <title>Bacillus Genome Sequencing.</title>
        <authorList>
            <person name="Dunlap C."/>
        </authorList>
    </citation>
    <scope>NUCLEOTIDE SEQUENCE [LARGE SCALE GENOMIC DNA]</scope>
    <source>
        <strain evidence="2 3">NRS-1717</strain>
    </source>
</reference>
<evidence type="ECO:0000313" key="3">
    <source>
        <dbReference type="Proteomes" id="UP001342826"/>
    </source>
</evidence>
<feature type="transmembrane region" description="Helical" evidence="1">
    <location>
        <begin position="75"/>
        <end position="95"/>
    </location>
</feature>
<keyword evidence="3" id="KW-1185">Reference proteome</keyword>
<keyword evidence="1" id="KW-0472">Membrane</keyword>
<organism evidence="2 3">
    <name type="scientific">Metabacillus fastidiosus</name>
    <dbReference type="NCBI Taxonomy" id="1458"/>
    <lineage>
        <taxon>Bacteria</taxon>
        <taxon>Bacillati</taxon>
        <taxon>Bacillota</taxon>
        <taxon>Bacilli</taxon>
        <taxon>Bacillales</taxon>
        <taxon>Bacillaceae</taxon>
        <taxon>Metabacillus</taxon>
    </lineage>
</organism>
<accession>A0ABU6NSA4</accession>
<dbReference type="Proteomes" id="UP001342826">
    <property type="component" value="Unassembled WGS sequence"/>
</dbReference>
<dbReference type="EMBL" id="JARTFS010000001">
    <property type="protein sequence ID" value="MED4400026.1"/>
    <property type="molecule type" value="Genomic_DNA"/>
</dbReference>
<keyword evidence="1" id="KW-0812">Transmembrane</keyword>
<keyword evidence="1" id="KW-1133">Transmembrane helix</keyword>
<name>A0ABU6NSA4_9BACI</name>